<dbReference type="EMBL" id="JARUJP010000018">
    <property type="protein sequence ID" value="MDW8802314.1"/>
    <property type="molecule type" value="Genomic_DNA"/>
</dbReference>
<dbReference type="Proteomes" id="UP001281656">
    <property type="component" value="Unassembled WGS sequence"/>
</dbReference>
<protein>
    <submittedName>
        <fullName evidence="1">Uncharacterized protein</fullName>
    </submittedName>
</protein>
<sequence length="105" mass="11912">MNNFSPDDFEEILDHIKHNINDFVDCNDIRSIESNFNTKAMVFNGKKNRDGTVIVGEDNGVIAVDISVTDNAVRSFILKDKSDTGGIENIIGWFKENYKLEESLR</sequence>
<gene>
    <name evidence="1" type="ORF">P8V03_14260</name>
</gene>
<comment type="caution">
    <text evidence="1">The sequence shown here is derived from an EMBL/GenBank/DDBJ whole genome shotgun (WGS) entry which is preliminary data.</text>
</comment>
<proteinExistence type="predicted"/>
<evidence type="ECO:0000313" key="2">
    <source>
        <dbReference type="Proteomes" id="UP001281656"/>
    </source>
</evidence>
<reference evidence="1 2" key="1">
    <citation type="submission" date="2023-04" db="EMBL/GenBank/DDBJ databases">
        <title>Clostridium tannerae sp. nov., isolated from the fecal material of an alpaca.</title>
        <authorList>
            <person name="Miller S."/>
            <person name="Hendry M."/>
            <person name="King J."/>
            <person name="Sankaranarayanan K."/>
            <person name="Lawson P.A."/>
        </authorList>
    </citation>
    <scope>NUCLEOTIDE SEQUENCE [LARGE SCALE GENOMIC DNA]</scope>
    <source>
        <strain evidence="1 2">A1-XYC3</strain>
    </source>
</reference>
<name>A0ABU4JVY7_9CLOT</name>
<evidence type="ECO:0000313" key="1">
    <source>
        <dbReference type="EMBL" id="MDW8802314.1"/>
    </source>
</evidence>
<organism evidence="1 2">
    <name type="scientific">Clostridium tanneri</name>
    <dbReference type="NCBI Taxonomy" id="3037988"/>
    <lineage>
        <taxon>Bacteria</taxon>
        <taxon>Bacillati</taxon>
        <taxon>Bacillota</taxon>
        <taxon>Clostridia</taxon>
        <taxon>Eubacteriales</taxon>
        <taxon>Clostridiaceae</taxon>
        <taxon>Clostridium</taxon>
    </lineage>
</organism>
<dbReference type="RefSeq" id="WP_318798675.1">
    <property type="nucleotide sequence ID" value="NZ_JARUJP010000018.1"/>
</dbReference>
<accession>A0ABU4JVY7</accession>
<keyword evidence="2" id="KW-1185">Reference proteome</keyword>